<sequence length="109" mass="12537">MRQERDWEFSEGGCPSLTTHDFFNYPKQPTALKHDKFTRFLIPIEVECNIFKALGYQKTAGSTKNGRERDSKPKNLGVKKFGGEVGCWFVCFPLLAYGTDSNTWKHRCP</sequence>
<gene>
    <name evidence="1" type="ORF">M9H77_06966</name>
</gene>
<dbReference type="Proteomes" id="UP001060085">
    <property type="component" value="Linkage Group LG02"/>
</dbReference>
<evidence type="ECO:0000313" key="1">
    <source>
        <dbReference type="EMBL" id="KAI5676016.1"/>
    </source>
</evidence>
<dbReference type="EMBL" id="CM044702">
    <property type="protein sequence ID" value="KAI5676016.1"/>
    <property type="molecule type" value="Genomic_DNA"/>
</dbReference>
<keyword evidence="2" id="KW-1185">Reference proteome</keyword>
<name>A0ACC0BTU9_CATRO</name>
<evidence type="ECO:0000313" key="2">
    <source>
        <dbReference type="Proteomes" id="UP001060085"/>
    </source>
</evidence>
<proteinExistence type="predicted"/>
<reference evidence="2" key="1">
    <citation type="journal article" date="2023" name="Nat. Plants">
        <title>Single-cell RNA sequencing provides a high-resolution roadmap for understanding the multicellular compartmentation of specialized metabolism.</title>
        <authorList>
            <person name="Sun S."/>
            <person name="Shen X."/>
            <person name="Li Y."/>
            <person name="Li Y."/>
            <person name="Wang S."/>
            <person name="Li R."/>
            <person name="Zhang H."/>
            <person name="Shen G."/>
            <person name="Guo B."/>
            <person name="Wei J."/>
            <person name="Xu J."/>
            <person name="St-Pierre B."/>
            <person name="Chen S."/>
            <person name="Sun C."/>
        </authorList>
    </citation>
    <scope>NUCLEOTIDE SEQUENCE [LARGE SCALE GENOMIC DNA]</scope>
</reference>
<accession>A0ACC0BTU9</accession>
<protein>
    <submittedName>
        <fullName evidence="1">Uncharacterized protein</fullName>
    </submittedName>
</protein>
<comment type="caution">
    <text evidence="1">The sequence shown here is derived from an EMBL/GenBank/DDBJ whole genome shotgun (WGS) entry which is preliminary data.</text>
</comment>
<organism evidence="1 2">
    <name type="scientific">Catharanthus roseus</name>
    <name type="common">Madagascar periwinkle</name>
    <name type="synonym">Vinca rosea</name>
    <dbReference type="NCBI Taxonomy" id="4058"/>
    <lineage>
        <taxon>Eukaryota</taxon>
        <taxon>Viridiplantae</taxon>
        <taxon>Streptophyta</taxon>
        <taxon>Embryophyta</taxon>
        <taxon>Tracheophyta</taxon>
        <taxon>Spermatophyta</taxon>
        <taxon>Magnoliopsida</taxon>
        <taxon>eudicotyledons</taxon>
        <taxon>Gunneridae</taxon>
        <taxon>Pentapetalae</taxon>
        <taxon>asterids</taxon>
        <taxon>lamiids</taxon>
        <taxon>Gentianales</taxon>
        <taxon>Apocynaceae</taxon>
        <taxon>Rauvolfioideae</taxon>
        <taxon>Vinceae</taxon>
        <taxon>Catharanthinae</taxon>
        <taxon>Catharanthus</taxon>
    </lineage>
</organism>